<protein>
    <submittedName>
        <fullName evidence="1">Uncharacterized protein</fullName>
    </submittedName>
</protein>
<sequence length="64" mass="6944">MNINYPKAAPMAGSIRLALIDDEDLVFDVDLSRSRWFELASDRDAAGCHAHPLDNERSALGAGS</sequence>
<dbReference type="Proteomes" id="UP001595923">
    <property type="component" value="Unassembled WGS sequence"/>
</dbReference>
<dbReference type="RefSeq" id="WP_378572486.1">
    <property type="nucleotide sequence ID" value="NZ_JBHSFQ010000005.1"/>
</dbReference>
<name>A0ABV9DSF9_9ACTN</name>
<accession>A0ABV9DSF9</accession>
<evidence type="ECO:0000313" key="2">
    <source>
        <dbReference type="Proteomes" id="UP001595923"/>
    </source>
</evidence>
<gene>
    <name evidence="1" type="ORF">ACFO4E_08210</name>
</gene>
<proteinExistence type="predicted"/>
<reference evidence="2" key="1">
    <citation type="journal article" date="2019" name="Int. J. Syst. Evol. Microbiol.">
        <title>The Global Catalogue of Microorganisms (GCM) 10K type strain sequencing project: providing services to taxonomists for standard genome sequencing and annotation.</title>
        <authorList>
            <consortium name="The Broad Institute Genomics Platform"/>
            <consortium name="The Broad Institute Genome Sequencing Center for Infectious Disease"/>
            <person name="Wu L."/>
            <person name="Ma J."/>
        </authorList>
    </citation>
    <scope>NUCLEOTIDE SEQUENCE [LARGE SCALE GENOMIC DNA]</scope>
    <source>
        <strain evidence="2">XZYJ18</strain>
    </source>
</reference>
<dbReference type="EMBL" id="JBHSFQ010000005">
    <property type="protein sequence ID" value="MFC4561839.1"/>
    <property type="molecule type" value="Genomic_DNA"/>
</dbReference>
<keyword evidence="2" id="KW-1185">Reference proteome</keyword>
<comment type="caution">
    <text evidence="1">The sequence shown here is derived from an EMBL/GenBank/DDBJ whole genome shotgun (WGS) entry which is preliminary data.</text>
</comment>
<organism evidence="1 2">
    <name type="scientific">Nocardiopsis mangrovi</name>
    <dbReference type="NCBI Taxonomy" id="1179818"/>
    <lineage>
        <taxon>Bacteria</taxon>
        <taxon>Bacillati</taxon>
        <taxon>Actinomycetota</taxon>
        <taxon>Actinomycetes</taxon>
        <taxon>Streptosporangiales</taxon>
        <taxon>Nocardiopsidaceae</taxon>
        <taxon>Nocardiopsis</taxon>
    </lineage>
</organism>
<evidence type="ECO:0000313" key="1">
    <source>
        <dbReference type="EMBL" id="MFC4561839.1"/>
    </source>
</evidence>